<comment type="caution">
    <text evidence="1">The sequence shown here is derived from an EMBL/GenBank/DDBJ whole genome shotgun (WGS) entry which is preliminary data.</text>
</comment>
<reference evidence="1" key="2">
    <citation type="submission" date="2022-01" db="EMBL/GenBank/DDBJ databases">
        <authorList>
            <person name="Yamashiro T."/>
            <person name="Shiraishi A."/>
            <person name="Satake H."/>
            <person name="Nakayama K."/>
        </authorList>
    </citation>
    <scope>NUCLEOTIDE SEQUENCE</scope>
</reference>
<proteinExistence type="predicted"/>
<organism evidence="1 2">
    <name type="scientific">Tanacetum coccineum</name>
    <dbReference type="NCBI Taxonomy" id="301880"/>
    <lineage>
        <taxon>Eukaryota</taxon>
        <taxon>Viridiplantae</taxon>
        <taxon>Streptophyta</taxon>
        <taxon>Embryophyta</taxon>
        <taxon>Tracheophyta</taxon>
        <taxon>Spermatophyta</taxon>
        <taxon>Magnoliopsida</taxon>
        <taxon>eudicotyledons</taxon>
        <taxon>Gunneridae</taxon>
        <taxon>Pentapetalae</taxon>
        <taxon>asterids</taxon>
        <taxon>campanulids</taxon>
        <taxon>Asterales</taxon>
        <taxon>Asteraceae</taxon>
        <taxon>Asteroideae</taxon>
        <taxon>Anthemideae</taxon>
        <taxon>Anthemidinae</taxon>
        <taxon>Tanacetum</taxon>
    </lineage>
</organism>
<name>A0ABQ4XNU2_9ASTR</name>
<dbReference type="Proteomes" id="UP001151760">
    <property type="component" value="Unassembled WGS sequence"/>
</dbReference>
<keyword evidence="2" id="KW-1185">Reference proteome</keyword>
<accession>A0ABQ4XNU2</accession>
<dbReference type="EMBL" id="BQNB010009690">
    <property type="protein sequence ID" value="GJS67044.1"/>
    <property type="molecule type" value="Genomic_DNA"/>
</dbReference>
<evidence type="ECO:0000313" key="2">
    <source>
        <dbReference type="Proteomes" id="UP001151760"/>
    </source>
</evidence>
<sequence length="193" mass="22393">MFNTTRLEIGIKRCSLSKCQKFNKWLRFRLLRNKEKLEEIAITNVNVMFRYHHETKSSRGNSKIRENSLSHVLYKNSKRDLLLFSDSGNDDSTLKKDLHEENFQENIVSPLKKSLDILVPVVLIPPGVEDADSEDEVNEFSGFWKLHGSILWKDKAIPTISIDGLQSSLHNWENSYLLSLFFIELTSILLAWP</sequence>
<protein>
    <submittedName>
        <fullName evidence="1">Uncharacterized protein</fullName>
    </submittedName>
</protein>
<gene>
    <name evidence="1" type="ORF">Tco_0681608</name>
</gene>
<reference evidence="1" key="1">
    <citation type="journal article" date="2022" name="Int. J. Mol. Sci.">
        <title>Draft Genome of Tanacetum Coccineum: Genomic Comparison of Closely Related Tanacetum-Family Plants.</title>
        <authorList>
            <person name="Yamashiro T."/>
            <person name="Shiraishi A."/>
            <person name="Nakayama K."/>
            <person name="Satake H."/>
        </authorList>
    </citation>
    <scope>NUCLEOTIDE SEQUENCE</scope>
</reference>
<evidence type="ECO:0000313" key="1">
    <source>
        <dbReference type="EMBL" id="GJS67044.1"/>
    </source>
</evidence>